<reference evidence="1" key="1">
    <citation type="submission" date="2021-04" db="EMBL/GenBank/DDBJ databases">
        <title>Draft genome sequence data of methanotrophic Methylovulum sp. strain S1L and Methylomonas sp. strain S2AM isolated from boreal lake water columns.</title>
        <authorList>
            <person name="Rissanen A.J."/>
            <person name="Mangayil R."/>
            <person name="Svenning M.M."/>
            <person name="Khanongnuch R."/>
        </authorList>
    </citation>
    <scope>NUCLEOTIDE SEQUENCE</scope>
    <source>
        <strain evidence="1">S2AM</strain>
    </source>
</reference>
<dbReference type="AlphaFoldDB" id="A0A975MLZ6"/>
<dbReference type="Proteomes" id="UP000676649">
    <property type="component" value="Chromosome"/>
</dbReference>
<protein>
    <submittedName>
        <fullName evidence="1">Uncharacterized protein</fullName>
    </submittedName>
</protein>
<sequence length="139" mass="15416">MIADIAITLLYLISKPPDSRTIMHKWVGGFANSTNTTLLSIMHQNKHDAPKQRKHQEILAEVARQVPDIKDRITMPVASLFMLNPLDYIGCKLCQCSPDGNFLQQTVLNGLAIYCSGVDSQFVAAPIITHQLLMMPAIV</sequence>
<organism evidence="1 2">
    <name type="scientific">Methylomonas paludis</name>
    <dbReference type="NCBI Taxonomy" id="1173101"/>
    <lineage>
        <taxon>Bacteria</taxon>
        <taxon>Pseudomonadati</taxon>
        <taxon>Pseudomonadota</taxon>
        <taxon>Gammaproteobacteria</taxon>
        <taxon>Methylococcales</taxon>
        <taxon>Methylococcaceae</taxon>
        <taxon>Methylomonas</taxon>
    </lineage>
</organism>
<accession>A0A975MLZ6</accession>
<dbReference type="KEGG" id="mpad:KEF85_11970"/>
<name>A0A975MLZ6_9GAMM</name>
<proteinExistence type="predicted"/>
<evidence type="ECO:0000313" key="1">
    <source>
        <dbReference type="EMBL" id="QWF70064.1"/>
    </source>
</evidence>
<dbReference type="EMBL" id="CP073754">
    <property type="protein sequence ID" value="QWF70064.1"/>
    <property type="molecule type" value="Genomic_DNA"/>
</dbReference>
<keyword evidence="2" id="KW-1185">Reference proteome</keyword>
<gene>
    <name evidence="1" type="ORF">KEF85_11970</name>
</gene>
<evidence type="ECO:0000313" key="2">
    <source>
        <dbReference type="Proteomes" id="UP000676649"/>
    </source>
</evidence>
<dbReference type="RefSeq" id="WP_215580869.1">
    <property type="nucleotide sequence ID" value="NZ_CP073754.1"/>
</dbReference>